<comment type="caution">
    <text evidence="2">The sequence shown here is derived from an EMBL/GenBank/DDBJ whole genome shotgun (WGS) entry which is preliminary data.</text>
</comment>
<evidence type="ECO:0000313" key="2">
    <source>
        <dbReference type="EMBL" id="PHH69794.1"/>
    </source>
</evidence>
<evidence type="ECO:0000256" key="1">
    <source>
        <dbReference type="SAM" id="MobiDB-lite"/>
    </source>
</evidence>
<reference evidence="2 3" key="1">
    <citation type="submission" date="2017-06" db="EMBL/GenBank/DDBJ databases">
        <title>Ant-infecting Ophiocordyceps genomes reveal a high diversity of potential behavioral manipulation genes and a possible major role for enterotoxins.</title>
        <authorList>
            <person name="De Bekker C."/>
            <person name="Evans H.C."/>
            <person name="Brachmann A."/>
            <person name="Hughes D.P."/>
        </authorList>
    </citation>
    <scope>NUCLEOTIDE SEQUENCE [LARGE SCALE GENOMIC DNA]</scope>
    <source>
        <strain evidence="2 3">1348a</strain>
    </source>
</reference>
<proteinExistence type="predicted"/>
<dbReference type="Pfam" id="PF06658">
    <property type="entry name" value="DUF1168"/>
    <property type="match status" value="1"/>
</dbReference>
<dbReference type="PANTHER" id="PTHR13507:SF0">
    <property type="entry name" value="PRKR-INTERACTING PROTEIN 1"/>
    <property type="match status" value="1"/>
</dbReference>
<dbReference type="Proteomes" id="UP000224854">
    <property type="component" value="Unassembled WGS sequence"/>
</dbReference>
<gene>
    <name evidence="2" type="ORF">CDD82_7508</name>
</gene>
<feature type="compositionally biased region" description="Basic and acidic residues" evidence="1">
    <location>
        <begin position="93"/>
        <end position="130"/>
    </location>
</feature>
<dbReference type="GO" id="GO:0004860">
    <property type="term" value="F:protein kinase inhibitor activity"/>
    <property type="evidence" value="ECO:0007669"/>
    <property type="project" value="TreeGrafter"/>
</dbReference>
<sequence length="206" mass="22685">MSGDGPDSIPTSADPRSRRPTKKRALSPLSAQAASLNALLANPHRDIRIPPSASAPSASRSSTLAPPDIITNVQGSSAGAGSGEFHVYKAARRREYERLRRMDDDLRRDKDTHDFHLQQAQHDRRDDEKTRKNRQKRQKAKARKASKPAVHSPTKDHHTSPNNHALASHSTDTPLRHIATLDSQLLPQQSTPPLVPGLVIHADDDD</sequence>
<dbReference type="GO" id="GO:0019901">
    <property type="term" value="F:protein kinase binding"/>
    <property type="evidence" value="ECO:0007669"/>
    <property type="project" value="TreeGrafter"/>
</dbReference>
<dbReference type="GO" id="GO:0003725">
    <property type="term" value="F:double-stranded RNA binding"/>
    <property type="evidence" value="ECO:0007669"/>
    <property type="project" value="InterPro"/>
</dbReference>
<name>A0A2C5YS09_9HYPO</name>
<feature type="compositionally biased region" description="Basic residues" evidence="1">
    <location>
        <begin position="131"/>
        <end position="146"/>
    </location>
</feature>
<keyword evidence="3" id="KW-1185">Reference proteome</keyword>
<feature type="compositionally biased region" description="Polar residues" evidence="1">
    <location>
        <begin position="181"/>
        <end position="192"/>
    </location>
</feature>
<dbReference type="OrthoDB" id="10067079at2759"/>
<organism evidence="2 3">
    <name type="scientific">Ophiocordyceps australis</name>
    <dbReference type="NCBI Taxonomy" id="1399860"/>
    <lineage>
        <taxon>Eukaryota</taxon>
        <taxon>Fungi</taxon>
        <taxon>Dikarya</taxon>
        <taxon>Ascomycota</taxon>
        <taxon>Pezizomycotina</taxon>
        <taxon>Sordariomycetes</taxon>
        <taxon>Hypocreomycetidae</taxon>
        <taxon>Hypocreales</taxon>
        <taxon>Ophiocordycipitaceae</taxon>
        <taxon>Ophiocordyceps</taxon>
    </lineage>
</organism>
<evidence type="ECO:0000313" key="3">
    <source>
        <dbReference type="Proteomes" id="UP000224854"/>
    </source>
</evidence>
<feature type="region of interest" description="Disordered" evidence="1">
    <location>
        <begin position="1"/>
        <end position="28"/>
    </location>
</feature>
<feature type="compositionally biased region" description="Low complexity" evidence="1">
    <location>
        <begin position="50"/>
        <end position="67"/>
    </location>
</feature>
<evidence type="ECO:0008006" key="4">
    <source>
        <dbReference type="Google" id="ProtNLM"/>
    </source>
</evidence>
<dbReference type="GO" id="GO:0005730">
    <property type="term" value="C:nucleolus"/>
    <property type="evidence" value="ECO:0007669"/>
    <property type="project" value="TreeGrafter"/>
</dbReference>
<dbReference type="InterPro" id="IPR009548">
    <property type="entry name" value="Prkrip1"/>
</dbReference>
<protein>
    <recommendedName>
        <fullName evidence="4">DUF1168 domain protein</fullName>
    </recommendedName>
</protein>
<feature type="region of interest" description="Disordered" evidence="1">
    <location>
        <begin position="42"/>
        <end position="206"/>
    </location>
</feature>
<dbReference type="EMBL" id="NJEU01000887">
    <property type="protein sequence ID" value="PHH69794.1"/>
    <property type="molecule type" value="Genomic_DNA"/>
</dbReference>
<feature type="compositionally biased region" description="Polar residues" evidence="1">
    <location>
        <begin position="160"/>
        <end position="173"/>
    </location>
</feature>
<dbReference type="PANTHER" id="PTHR13507">
    <property type="entry name" value="PRKR-INTERACTING PROTEIN 1"/>
    <property type="match status" value="1"/>
</dbReference>
<dbReference type="AlphaFoldDB" id="A0A2C5YS09"/>
<accession>A0A2C5YS09</accession>